<comment type="caution">
    <text evidence="1">The sequence shown here is derived from an EMBL/GenBank/DDBJ whole genome shotgun (WGS) entry which is preliminary data.</text>
</comment>
<dbReference type="Proteomes" id="UP001152607">
    <property type="component" value="Unassembled WGS sequence"/>
</dbReference>
<proteinExistence type="predicted"/>
<name>A0A9W4UG65_9PLEO</name>
<reference evidence="1" key="1">
    <citation type="submission" date="2023-01" db="EMBL/GenBank/DDBJ databases">
        <authorList>
            <person name="Van Ghelder C."/>
            <person name="Rancurel C."/>
        </authorList>
    </citation>
    <scope>NUCLEOTIDE SEQUENCE</scope>
    <source>
        <strain evidence="1">CNCM I-4278</strain>
    </source>
</reference>
<dbReference type="AlphaFoldDB" id="A0A9W4UG65"/>
<sequence length="96" mass="10556">MFIKLRCVCSVLPTSPAHRQAISTRMVVVLVNSDGHTGIFDLTDDLSIFPPGNPGQDLLRTGRGRLGLHVAFDVTSVTRLQLLFFAQSSSFLRRAD</sequence>
<gene>
    <name evidence="1" type="ORF">PDIGIT_LOCUS8201</name>
</gene>
<evidence type="ECO:0000313" key="1">
    <source>
        <dbReference type="EMBL" id="CAI6335124.1"/>
    </source>
</evidence>
<evidence type="ECO:0000313" key="2">
    <source>
        <dbReference type="Proteomes" id="UP001152607"/>
    </source>
</evidence>
<accession>A0A9W4UG65</accession>
<organism evidence="1 2">
    <name type="scientific">Periconia digitata</name>
    <dbReference type="NCBI Taxonomy" id="1303443"/>
    <lineage>
        <taxon>Eukaryota</taxon>
        <taxon>Fungi</taxon>
        <taxon>Dikarya</taxon>
        <taxon>Ascomycota</taxon>
        <taxon>Pezizomycotina</taxon>
        <taxon>Dothideomycetes</taxon>
        <taxon>Pleosporomycetidae</taxon>
        <taxon>Pleosporales</taxon>
        <taxon>Massarineae</taxon>
        <taxon>Periconiaceae</taxon>
        <taxon>Periconia</taxon>
    </lineage>
</organism>
<dbReference type="EMBL" id="CAOQHR010000005">
    <property type="protein sequence ID" value="CAI6335124.1"/>
    <property type="molecule type" value="Genomic_DNA"/>
</dbReference>
<keyword evidence="2" id="KW-1185">Reference proteome</keyword>
<protein>
    <submittedName>
        <fullName evidence="1">Uncharacterized protein</fullName>
    </submittedName>
</protein>